<dbReference type="SMART" id="SM00338">
    <property type="entry name" value="BRLZ"/>
    <property type="match status" value="1"/>
</dbReference>
<feature type="compositionally biased region" description="Low complexity" evidence="1">
    <location>
        <begin position="24"/>
        <end position="35"/>
    </location>
</feature>
<evidence type="ECO:0000313" key="3">
    <source>
        <dbReference type="EMBL" id="MBY08967.1"/>
    </source>
</evidence>
<dbReference type="Pfam" id="PF07716">
    <property type="entry name" value="bZIP_2"/>
    <property type="match status" value="1"/>
</dbReference>
<dbReference type="AlphaFoldDB" id="A0A2R5LI25"/>
<dbReference type="SUPFAM" id="SSF57959">
    <property type="entry name" value="Leucine zipper domain"/>
    <property type="match status" value="1"/>
</dbReference>
<dbReference type="CDD" id="cd14693">
    <property type="entry name" value="bZIP_CEBP"/>
    <property type="match status" value="1"/>
</dbReference>
<dbReference type="PANTHER" id="PTHR23334:SF20">
    <property type="entry name" value="BASIC LEUCINE ZIPPER 24"/>
    <property type="match status" value="1"/>
</dbReference>
<evidence type="ECO:0000256" key="1">
    <source>
        <dbReference type="SAM" id="MobiDB-lite"/>
    </source>
</evidence>
<dbReference type="PROSITE" id="PS50217">
    <property type="entry name" value="BZIP"/>
    <property type="match status" value="1"/>
</dbReference>
<feature type="compositionally biased region" description="Basic and acidic residues" evidence="1">
    <location>
        <begin position="260"/>
        <end position="276"/>
    </location>
</feature>
<organism evidence="3">
    <name type="scientific">Ornithodoros turicata</name>
    <dbReference type="NCBI Taxonomy" id="34597"/>
    <lineage>
        <taxon>Eukaryota</taxon>
        <taxon>Metazoa</taxon>
        <taxon>Ecdysozoa</taxon>
        <taxon>Arthropoda</taxon>
        <taxon>Chelicerata</taxon>
        <taxon>Arachnida</taxon>
        <taxon>Acari</taxon>
        <taxon>Parasitiformes</taxon>
        <taxon>Ixodida</taxon>
        <taxon>Ixodoidea</taxon>
        <taxon>Argasidae</taxon>
        <taxon>Ornithodorinae</taxon>
        <taxon>Ornithodoros</taxon>
    </lineage>
</organism>
<feature type="region of interest" description="Disordered" evidence="1">
    <location>
        <begin position="1"/>
        <end position="52"/>
    </location>
</feature>
<reference evidence="3" key="1">
    <citation type="submission" date="2018-03" db="EMBL/GenBank/DDBJ databases">
        <title>The relapsing fever spirochete Borrelia turicatae persists in the highly oxidative environment of its soft-bodied tick vector.</title>
        <authorList>
            <person name="Bourret T.J."/>
            <person name="Boyle W.K."/>
            <person name="Valenzuela J.G."/>
            <person name="Oliveira F."/>
            <person name="Lopez J.E."/>
        </authorList>
    </citation>
    <scope>NUCLEOTIDE SEQUENCE</scope>
    <source>
        <strain evidence="3">Kansas strain/isolate</strain>
        <tissue evidence="3">Salivary glands</tissue>
    </source>
</reference>
<dbReference type="InterPro" id="IPR031106">
    <property type="entry name" value="C/EBP"/>
</dbReference>
<name>A0A2R5LI25_9ACAR</name>
<dbReference type="EMBL" id="GGLE01004841">
    <property type="protein sequence ID" value="MBY08967.1"/>
    <property type="molecule type" value="Transcribed_RNA"/>
</dbReference>
<evidence type="ECO:0000259" key="2">
    <source>
        <dbReference type="PROSITE" id="PS50217"/>
    </source>
</evidence>
<accession>A0A2R5LI25</accession>
<dbReference type="PANTHER" id="PTHR23334">
    <property type="entry name" value="CCAAT/ENHANCER BINDING PROTEIN"/>
    <property type="match status" value="1"/>
</dbReference>
<dbReference type="GO" id="GO:0006351">
    <property type="term" value="P:DNA-templated transcription"/>
    <property type="evidence" value="ECO:0007669"/>
    <property type="project" value="InterPro"/>
</dbReference>
<dbReference type="Gene3D" id="1.20.5.170">
    <property type="match status" value="1"/>
</dbReference>
<dbReference type="KEGG" id="oti:135378680"/>
<dbReference type="InterPro" id="IPR046347">
    <property type="entry name" value="bZIP_sf"/>
</dbReference>
<proteinExistence type="predicted"/>
<sequence length="321" mass="35169">MDSPHLYETASADDLKHPTRHPPHLLLPSPTSLRPQFPNGSSAAFELGSDGCVPDLSELNSPELSFDLQGFIGDSSSSSHSASSSLEETLFTDLLTEQQKRYAGHYPMPHQGESLNHHTDNRYGAEAGLGIKQEPLDQADYRSCREQQQSSYARSLLAFPGLGQQTSNGHHHNNQHGGTLRPVPVFSTPPALGGHPQPSLTSLPGPLLSNGNGAPGLKGLTSPGGKMPKGMSKKMMDKASDEYRRRRERNNIAVRKSREKAKQRSRDTERKVSELNRENDSLRKKVELLTKELTVLKSLLTNVGVPPENVDSEIARSLQGY</sequence>
<dbReference type="GeneID" id="135378680"/>
<dbReference type="RefSeq" id="XP_064467830.1">
    <property type="nucleotide sequence ID" value="XM_064611760.1"/>
</dbReference>
<feature type="region of interest" description="Disordered" evidence="1">
    <location>
        <begin position="189"/>
        <end position="276"/>
    </location>
</feature>
<feature type="domain" description="BZIP" evidence="2">
    <location>
        <begin position="240"/>
        <end position="303"/>
    </location>
</feature>
<protein>
    <submittedName>
        <fullName evidence="3">Putative basic region leucine zipper transcription factor</fullName>
    </submittedName>
</protein>
<dbReference type="InterPro" id="IPR004827">
    <property type="entry name" value="bZIP"/>
</dbReference>
<feature type="compositionally biased region" description="Basic and acidic residues" evidence="1">
    <location>
        <begin position="234"/>
        <end position="245"/>
    </location>
</feature>
<dbReference type="GO" id="GO:0000981">
    <property type="term" value="F:DNA-binding transcription factor activity, RNA polymerase II-specific"/>
    <property type="evidence" value="ECO:0007669"/>
    <property type="project" value="TreeGrafter"/>
</dbReference>
<dbReference type="GO" id="GO:0000978">
    <property type="term" value="F:RNA polymerase II cis-regulatory region sequence-specific DNA binding"/>
    <property type="evidence" value="ECO:0007669"/>
    <property type="project" value="TreeGrafter"/>
</dbReference>
<feature type="compositionally biased region" description="Low complexity" evidence="1">
    <location>
        <begin position="196"/>
        <end position="209"/>
    </location>
</feature>